<dbReference type="eggNOG" id="ENOG502TD3S">
    <property type="taxonomic scope" value="Eukaryota"/>
</dbReference>
<organism evidence="1 2">
    <name type="scientific">Chaetomium globosum (strain ATCC 6205 / CBS 148.51 / DSM 1962 / NBRC 6347 / NRRL 1970)</name>
    <name type="common">Soil fungus</name>
    <dbReference type="NCBI Taxonomy" id="306901"/>
    <lineage>
        <taxon>Eukaryota</taxon>
        <taxon>Fungi</taxon>
        <taxon>Dikarya</taxon>
        <taxon>Ascomycota</taxon>
        <taxon>Pezizomycotina</taxon>
        <taxon>Sordariomycetes</taxon>
        <taxon>Sordariomycetidae</taxon>
        <taxon>Sordariales</taxon>
        <taxon>Chaetomiaceae</taxon>
        <taxon>Chaetomium</taxon>
    </lineage>
</organism>
<protein>
    <submittedName>
        <fullName evidence="1">Uncharacterized protein</fullName>
    </submittedName>
</protein>
<dbReference type="RefSeq" id="XP_001227889.1">
    <property type="nucleotide sequence ID" value="XM_001227888.1"/>
</dbReference>
<dbReference type="VEuPathDB" id="FungiDB:CHGG_09962"/>
<dbReference type="HOGENOM" id="CLU_816364_0_0_1"/>
<dbReference type="Proteomes" id="UP000001056">
    <property type="component" value="Unassembled WGS sequence"/>
</dbReference>
<dbReference type="EMBL" id="CH408035">
    <property type="protein sequence ID" value="EAQ83558.1"/>
    <property type="molecule type" value="Genomic_DNA"/>
</dbReference>
<sequence>MAGMFLPDTYGPCNDASNWSNATDGRNLFLVANATGNFGTSGPNGACHGIMLYLNRKKDMHHSEKHDGSIPDVKPASEPHNLRLPMELVIMITKDLHHTDLMNLTLSSKYLQTAFFGTNNPSQVARDLRQFACAGDAASSVNCPVCRIPTCSGCRRTAPAPRHNLTLKHFTGCQAVCTRCFFTNHCVRKAAERNPKPAGGKRWNGIGWARAGRPFHRGRGLLGGEGGPRRTFGGGCFSGGGGNGGMVGLGRSSGPAVEEVCQNCARLDGLGREERRDAGNLREMWRRATLPVACLTCREVLSEGGVRWWVDSGTGEECRWYGHPGWVDGPRRGPAAGIGG</sequence>
<evidence type="ECO:0000313" key="2">
    <source>
        <dbReference type="Proteomes" id="UP000001056"/>
    </source>
</evidence>
<reference evidence="2" key="1">
    <citation type="journal article" date="2015" name="Genome Announc.">
        <title>Draft genome sequence of the cellulolytic fungus Chaetomium globosum.</title>
        <authorList>
            <person name="Cuomo C.A."/>
            <person name="Untereiner W.A."/>
            <person name="Ma L.-J."/>
            <person name="Grabherr M."/>
            <person name="Birren B.W."/>
        </authorList>
    </citation>
    <scope>NUCLEOTIDE SEQUENCE [LARGE SCALE GENOMIC DNA]</scope>
    <source>
        <strain evidence="2">ATCC 6205 / CBS 148.51 / DSM 1962 / NBRC 6347 / NRRL 1970</strain>
    </source>
</reference>
<evidence type="ECO:0000313" key="1">
    <source>
        <dbReference type="EMBL" id="EAQ83558.1"/>
    </source>
</evidence>
<keyword evidence="2" id="KW-1185">Reference proteome</keyword>
<gene>
    <name evidence="1" type="ORF">CHGG_09962</name>
</gene>
<dbReference type="OrthoDB" id="4191440at2759"/>
<dbReference type="InParanoid" id="Q2GPZ2"/>
<proteinExistence type="predicted"/>
<dbReference type="AlphaFoldDB" id="Q2GPZ2"/>
<accession>Q2GPZ2</accession>
<name>Q2GPZ2_CHAGB</name>
<dbReference type="GeneID" id="4396547"/>